<accession>A0A1Y1YSE6</accession>
<dbReference type="GO" id="GO:0016791">
    <property type="term" value="F:phosphatase activity"/>
    <property type="evidence" value="ECO:0007669"/>
    <property type="project" value="InterPro"/>
</dbReference>
<keyword evidence="3" id="KW-0378">Hydrolase</keyword>
<feature type="active site" description="Nucleophile" evidence="5">
    <location>
        <position position="9"/>
    </location>
</feature>
<dbReference type="SUPFAM" id="SSF56784">
    <property type="entry name" value="HAD-like"/>
    <property type="match status" value="1"/>
</dbReference>
<dbReference type="AlphaFoldDB" id="A0A1Y1YSE6"/>
<proteinExistence type="predicted"/>
<feature type="binding site" evidence="7">
    <location>
        <position position="177"/>
    </location>
    <ligand>
        <name>Mg(2+)</name>
        <dbReference type="ChEBI" id="CHEBI:18420"/>
    </ligand>
</feature>
<dbReference type="STRING" id="1314790.A0A1Y1YSE6"/>
<evidence type="ECO:0000256" key="5">
    <source>
        <dbReference type="PIRSR" id="PIRSR031051-1"/>
    </source>
</evidence>
<dbReference type="PIRSF" id="PIRSF031051">
    <property type="entry name" value="PyrdxlP_Pase_PHOSPHO2"/>
    <property type="match status" value="1"/>
</dbReference>
<gene>
    <name evidence="8" type="ORF">K493DRAFT_335329</name>
</gene>
<comment type="cofactor">
    <cofactor evidence="1 7">
        <name>Mg(2+)</name>
        <dbReference type="ChEBI" id="CHEBI:18420"/>
    </cofactor>
</comment>
<dbReference type="InterPro" id="IPR023214">
    <property type="entry name" value="HAD_sf"/>
</dbReference>
<dbReference type="PANTHER" id="PTHR20889">
    <property type="entry name" value="PHOSPHATASE, ORPHAN 1, 2"/>
    <property type="match status" value="1"/>
</dbReference>
<feature type="binding site" evidence="6">
    <location>
        <position position="97"/>
    </location>
    <ligand>
        <name>substrate</name>
    </ligand>
</feature>
<feature type="active site" description="Proton donor" evidence="5">
    <location>
        <position position="11"/>
    </location>
</feature>
<dbReference type="InParanoid" id="A0A1Y1YSE6"/>
<feature type="binding site" evidence="6">
    <location>
        <position position="20"/>
    </location>
    <ligand>
        <name>substrate</name>
    </ligand>
</feature>
<protein>
    <recommendedName>
        <fullName evidence="10">Phosphatase phospho-type</fullName>
    </recommendedName>
</protein>
<name>A0A1Y1YSE6_9FUNG</name>
<evidence type="ECO:0000313" key="9">
    <source>
        <dbReference type="Proteomes" id="UP000193498"/>
    </source>
</evidence>
<dbReference type="PANTHER" id="PTHR20889:SF12">
    <property type="entry name" value="LP01149P"/>
    <property type="match status" value="1"/>
</dbReference>
<dbReference type="InterPro" id="IPR006384">
    <property type="entry name" value="HAD_hydro_PyrdxlP_Pase-like"/>
</dbReference>
<evidence type="ECO:0000256" key="1">
    <source>
        <dbReference type="ARBA" id="ARBA00001946"/>
    </source>
</evidence>
<keyword evidence="4 7" id="KW-0460">Magnesium</keyword>
<feature type="binding site" evidence="7">
    <location>
        <position position="9"/>
    </location>
    <ligand>
        <name>Mg(2+)</name>
        <dbReference type="ChEBI" id="CHEBI:18420"/>
    </ligand>
</feature>
<dbReference type="InterPro" id="IPR036412">
    <property type="entry name" value="HAD-like_sf"/>
</dbReference>
<evidence type="ECO:0000256" key="2">
    <source>
        <dbReference type="ARBA" id="ARBA00022723"/>
    </source>
</evidence>
<dbReference type="NCBIfam" id="TIGR01489">
    <property type="entry name" value="DKMTPPase-SF"/>
    <property type="match status" value="1"/>
</dbReference>
<dbReference type="Gene3D" id="3.40.50.1000">
    <property type="entry name" value="HAD superfamily/HAD-like"/>
    <property type="match status" value="1"/>
</dbReference>
<evidence type="ECO:0008006" key="10">
    <source>
        <dbReference type="Google" id="ProtNLM"/>
    </source>
</evidence>
<comment type="caution">
    <text evidence="8">The sequence shown here is derived from an EMBL/GenBank/DDBJ whole genome shotgun (WGS) entry which is preliminary data.</text>
</comment>
<feature type="binding site" evidence="7">
    <location>
        <position position="11"/>
    </location>
    <ligand>
        <name>Mg(2+)</name>
        <dbReference type="ChEBI" id="CHEBI:18420"/>
    </ligand>
</feature>
<dbReference type="OrthoDB" id="10267182at2759"/>
<sequence length="238" mass="27220">MTGTLVVWDFDWSLFEENSDTIIFKQLSPYLFQQQRERAGKEQWTDLMASLLVALHQEGISRKRLEDFLDGLKLEPEMIQSLLLSKSKGAKHIILSDSNTIFIDKCLKASGVLDVFELVRTNPAQFDSEGCLRVTRLTPQSNPHNCALCNVNICKGKEMKSYLKGKEDFDRMIYVGDSKNDLCPSLLLRSQDIVLARSGFSLVPLLKAAKENDQLKASVIEWQDPKHLQRIFEQLFEH</sequence>
<evidence type="ECO:0000256" key="7">
    <source>
        <dbReference type="PIRSR" id="PIRSR031051-3"/>
    </source>
</evidence>
<dbReference type="Pfam" id="PF06888">
    <property type="entry name" value="Put_Phosphatase"/>
    <property type="match status" value="1"/>
</dbReference>
<organism evidence="8 9">
    <name type="scientific">Basidiobolus meristosporus CBS 931.73</name>
    <dbReference type="NCBI Taxonomy" id="1314790"/>
    <lineage>
        <taxon>Eukaryota</taxon>
        <taxon>Fungi</taxon>
        <taxon>Fungi incertae sedis</taxon>
        <taxon>Zoopagomycota</taxon>
        <taxon>Entomophthoromycotina</taxon>
        <taxon>Basidiobolomycetes</taxon>
        <taxon>Basidiobolales</taxon>
        <taxon>Basidiobolaceae</taxon>
        <taxon>Basidiobolus</taxon>
    </lineage>
</organism>
<dbReference type="EMBL" id="MCFE01000082">
    <property type="protein sequence ID" value="ORY00495.1"/>
    <property type="molecule type" value="Genomic_DNA"/>
</dbReference>
<evidence type="ECO:0000313" key="8">
    <source>
        <dbReference type="EMBL" id="ORY00495.1"/>
    </source>
</evidence>
<dbReference type="Proteomes" id="UP000193498">
    <property type="component" value="Unassembled WGS sequence"/>
</dbReference>
<reference evidence="8 9" key="1">
    <citation type="submission" date="2016-07" db="EMBL/GenBank/DDBJ databases">
        <title>Pervasive Adenine N6-methylation of Active Genes in Fungi.</title>
        <authorList>
            <consortium name="DOE Joint Genome Institute"/>
            <person name="Mondo S.J."/>
            <person name="Dannebaum R.O."/>
            <person name="Kuo R.C."/>
            <person name="Labutti K."/>
            <person name="Haridas S."/>
            <person name="Kuo A."/>
            <person name="Salamov A."/>
            <person name="Ahrendt S.R."/>
            <person name="Lipzen A."/>
            <person name="Sullivan W."/>
            <person name="Andreopoulos W.B."/>
            <person name="Clum A."/>
            <person name="Lindquist E."/>
            <person name="Daum C."/>
            <person name="Ramamoorthy G.K."/>
            <person name="Gryganskyi A."/>
            <person name="Culley D."/>
            <person name="Magnuson J.K."/>
            <person name="James T.Y."/>
            <person name="O'Malley M.A."/>
            <person name="Stajich J.E."/>
            <person name="Spatafora J.W."/>
            <person name="Visel A."/>
            <person name="Grigoriev I.V."/>
        </authorList>
    </citation>
    <scope>NUCLEOTIDE SEQUENCE [LARGE SCALE GENOMIC DNA]</scope>
    <source>
        <strain evidence="8 9">CBS 931.73</strain>
    </source>
</reference>
<evidence type="ECO:0000256" key="6">
    <source>
        <dbReference type="PIRSR" id="PIRSR031051-2"/>
    </source>
</evidence>
<dbReference type="GO" id="GO:0046872">
    <property type="term" value="F:metal ion binding"/>
    <property type="evidence" value="ECO:0007669"/>
    <property type="project" value="UniProtKB-KW"/>
</dbReference>
<dbReference type="NCBIfam" id="TIGR01488">
    <property type="entry name" value="HAD-SF-IB"/>
    <property type="match status" value="1"/>
</dbReference>
<evidence type="ECO:0000256" key="3">
    <source>
        <dbReference type="ARBA" id="ARBA00022801"/>
    </source>
</evidence>
<evidence type="ECO:0000256" key="4">
    <source>
        <dbReference type="ARBA" id="ARBA00022842"/>
    </source>
</evidence>
<keyword evidence="9" id="KW-1185">Reference proteome</keyword>
<keyword evidence="2 7" id="KW-0479">Metal-binding</keyword>
<dbReference type="InterPro" id="IPR016965">
    <property type="entry name" value="Pase_PHOSPHO-typ"/>
</dbReference>